<reference evidence="1" key="1">
    <citation type="submission" date="2016-07" db="EMBL/GenBank/DDBJ databases">
        <title>New class B carbapenemase carried by novel plasmid in Pseudomonas putida enviromental strain in eastern Amazonia.</title>
        <authorList>
            <person name="Souza C.O."/>
            <person name="Lima K.V."/>
            <person name="Brasiliense D.M."/>
            <person name="Perez-Chaparro P.J."/>
            <person name="Mamizuka E.M."/>
            <person name="Lima M.O."/>
            <person name="Lima L.N."/>
            <person name="McCulloch J.A."/>
        </authorList>
    </citation>
    <scope>NUCLEOTIDE SEQUENCE [LARGE SCALE GENOMIC DNA]</scope>
    <source>
        <strain evidence="1">IEC33019</strain>
    </source>
</reference>
<accession>A0A1B2F4B5</accession>
<dbReference type="AlphaFoldDB" id="A0A1B2F4B5"/>
<organism evidence="1">
    <name type="scientific">Pseudomonas putida</name>
    <name type="common">Arthrobacter siderocapsulatus</name>
    <dbReference type="NCBI Taxonomy" id="303"/>
    <lineage>
        <taxon>Bacteria</taxon>
        <taxon>Pseudomonadati</taxon>
        <taxon>Pseudomonadota</taxon>
        <taxon>Gammaproteobacteria</taxon>
        <taxon>Pseudomonadales</taxon>
        <taxon>Pseudomonadaceae</taxon>
        <taxon>Pseudomonas</taxon>
    </lineage>
</organism>
<dbReference type="InterPro" id="IPR010430">
    <property type="entry name" value="DUF1028"/>
</dbReference>
<evidence type="ECO:0000313" key="1">
    <source>
        <dbReference type="EMBL" id="ANY87054.1"/>
    </source>
</evidence>
<evidence type="ECO:0008006" key="2">
    <source>
        <dbReference type="Google" id="ProtNLM"/>
    </source>
</evidence>
<dbReference type="SUPFAM" id="SSF56235">
    <property type="entry name" value="N-terminal nucleophile aminohydrolases (Ntn hydrolases)"/>
    <property type="match status" value="1"/>
</dbReference>
<dbReference type="Pfam" id="PF06267">
    <property type="entry name" value="DUF1028"/>
    <property type="match status" value="1"/>
</dbReference>
<proteinExistence type="predicted"/>
<protein>
    <recommendedName>
        <fullName evidence="2">DUF1028 domain-containing protein</fullName>
    </recommendedName>
</protein>
<dbReference type="EMBL" id="CP016634">
    <property type="protein sequence ID" value="ANY87054.1"/>
    <property type="molecule type" value="Genomic_DNA"/>
</dbReference>
<dbReference type="Gene3D" id="3.60.20.10">
    <property type="entry name" value="Glutamine Phosphoribosylpyrophosphate, subunit 1, domain 1"/>
    <property type="match status" value="1"/>
</dbReference>
<dbReference type="PANTHER" id="PTHR39328:SF1">
    <property type="entry name" value="BLL2871 PROTEIN"/>
    <property type="match status" value="1"/>
</dbReference>
<gene>
    <name evidence="1" type="ORF">IEC33019_1486</name>
</gene>
<name>A0A1B2F4B5_PSEPU</name>
<dbReference type="RefSeq" id="WP_099593257.1">
    <property type="nucleotide sequence ID" value="NZ_CP016634.1"/>
</dbReference>
<dbReference type="InterPro" id="IPR029055">
    <property type="entry name" value="Ntn_hydrolases_N"/>
</dbReference>
<dbReference type="PANTHER" id="PTHR39328">
    <property type="entry name" value="BLL2871 PROTEIN"/>
    <property type="match status" value="1"/>
</dbReference>
<sequence>MTFSIVGRCERTGMVGVAVTTSSICVGARCPWASAGVGAVSTQNVTLPSLGSLIVARLEAGDTASQALDKVLADHDHTQYRQVTVIDVNGNTASFSGSKTLGTHAVAEGLDCVAAGNLLKARSLPQTMVQTFEENAHLHLAERLLLALESGLYQAGGEEGPVHSASLIVADEHPWPLVDLRVDWNDDDPLRELRQLWQRYEGEMQAYVTRAIDPACAPSYGVPGDE</sequence>